<dbReference type="OrthoDB" id="432970at2759"/>
<evidence type="ECO:0000313" key="5">
    <source>
        <dbReference type="EMBL" id="KZT73078.1"/>
    </source>
</evidence>
<feature type="domain" description="MYND-type" evidence="4">
    <location>
        <begin position="202"/>
        <end position="222"/>
    </location>
</feature>
<protein>
    <recommendedName>
        <fullName evidence="4">MYND-type domain-containing protein</fullName>
    </recommendedName>
</protein>
<dbReference type="Gene3D" id="6.10.140.2220">
    <property type="match status" value="1"/>
</dbReference>
<dbReference type="Proteomes" id="UP000076727">
    <property type="component" value="Unassembled WGS sequence"/>
</dbReference>
<name>A0A165T8I9_9APHY</name>
<keyword evidence="3" id="KW-0862">Zinc</keyword>
<dbReference type="EMBL" id="KV429038">
    <property type="protein sequence ID" value="KZT73078.1"/>
    <property type="molecule type" value="Genomic_DNA"/>
</dbReference>
<organism evidence="5 6">
    <name type="scientific">Daedalea quercina L-15889</name>
    <dbReference type="NCBI Taxonomy" id="1314783"/>
    <lineage>
        <taxon>Eukaryota</taxon>
        <taxon>Fungi</taxon>
        <taxon>Dikarya</taxon>
        <taxon>Basidiomycota</taxon>
        <taxon>Agaricomycotina</taxon>
        <taxon>Agaricomycetes</taxon>
        <taxon>Polyporales</taxon>
        <taxon>Fomitopsis</taxon>
    </lineage>
</organism>
<dbReference type="Pfam" id="PF01753">
    <property type="entry name" value="zf-MYND"/>
    <property type="match status" value="1"/>
</dbReference>
<keyword evidence="6" id="KW-1185">Reference proteome</keyword>
<evidence type="ECO:0000256" key="1">
    <source>
        <dbReference type="ARBA" id="ARBA00022723"/>
    </source>
</evidence>
<evidence type="ECO:0000259" key="4">
    <source>
        <dbReference type="Pfam" id="PF01753"/>
    </source>
</evidence>
<keyword evidence="2" id="KW-0863">Zinc-finger</keyword>
<reference evidence="5 6" key="1">
    <citation type="journal article" date="2016" name="Mol. Biol. Evol.">
        <title>Comparative Genomics of Early-Diverging Mushroom-Forming Fungi Provides Insights into the Origins of Lignocellulose Decay Capabilities.</title>
        <authorList>
            <person name="Nagy L.G."/>
            <person name="Riley R."/>
            <person name="Tritt A."/>
            <person name="Adam C."/>
            <person name="Daum C."/>
            <person name="Floudas D."/>
            <person name="Sun H."/>
            <person name="Yadav J.S."/>
            <person name="Pangilinan J."/>
            <person name="Larsson K.H."/>
            <person name="Matsuura K."/>
            <person name="Barry K."/>
            <person name="Labutti K."/>
            <person name="Kuo R."/>
            <person name="Ohm R.A."/>
            <person name="Bhattacharya S.S."/>
            <person name="Shirouzu T."/>
            <person name="Yoshinaga Y."/>
            <person name="Martin F.M."/>
            <person name="Grigoriev I.V."/>
            <person name="Hibbett D.S."/>
        </authorList>
    </citation>
    <scope>NUCLEOTIDE SEQUENCE [LARGE SCALE GENOMIC DNA]</scope>
    <source>
        <strain evidence="5 6">L-15889</strain>
    </source>
</reference>
<evidence type="ECO:0000256" key="2">
    <source>
        <dbReference type="ARBA" id="ARBA00022771"/>
    </source>
</evidence>
<dbReference type="Gene3D" id="1.25.40.20">
    <property type="entry name" value="Ankyrin repeat-containing domain"/>
    <property type="match status" value="1"/>
</dbReference>
<dbReference type="InterPro" id="IPR002893">
    <property type="entry name" value="Znf_MYND"/>
</dbReference>
<sequence length="273" mass="30853">MDVSINARINEGFPVWLHAKKNVHVCLPQALIEDLESDPDIYCKESILYELEELAIGKCDVLLRNYLSGSQAPYAKVNESFDKGQPGDWDISKQIYEGSRSTYLHFAVEFIDVPFVCECIRLGIDVNCQDIKGQTTLYSAMEEILGYLSDVANRKETEDTTSRLMVSTLRRLRLIVKILLEQGADVYRAPWDASNSSLATPQAHYCSSPCQRAHWKEHKFACKRGDHPPQALRSKEIYGAIIGEAVKAERAGRRLFDDSNASTLDNELDDFNN</sequence>
<dbReference type="InterPro" id="IPR036770">
    <property type="entry name" value="Ankyrin_rpt-contain_sf"/>
</dbReference>
<evidence type="ECO:0000256" key="3">
    <source>
        <dbReference type="ARBA" id="ARBA00022833"/>
    </source>
</evidence>
<dbReference type="SUPFAM" id="SSF144232">
    <property type="entry name" value="HIT/MYND zinc finger-like"/>
    <property type="match status" value="1"/>
</dbReference>
<dbReference type="GO" id="GO:0008270">
    <property type="term" value="F:zinc ion binding"/>
    <property type="evidence" value="ECO:0007669"/>
    <property type="project" value="UniProtKB-KW"/>
</dbReference>
<dbReference type="SUPFAM" id="SSF48403">
    <property type="entry name" value="Ankyrin repeat"/>
    <property type="match status" value="1"/>
</dbReference>
<gene>
    <name evidence="5" type="ORF">DAEQUDRAFT_722188</name>
</gene>
<keyword evidence="1" id="KW-0479">Metal-binding</keyword>
<accession>A0A165T8I9</accession>
<proteinExistence type="predicted"/>
<dbReference type="AlphaFoldDB" id="A0A165T8I9"/>
<evidence type="ECO:0000313" key="6">
    <source>
        <dbReference type="Proteomes" id="UP000076727"/>
    </source>
</evidence>